<keyword evidence="5 7" id="KW-1133">Transmembrane helix</keyword>
<evidence type="ECO:0000256" key="2">
    <source>
        <dbReference type="ARBA" id="ARBA00006448"/>
    </source>
</evidence>
<name>A0ABQ1G3Q8_9BACL</name>
<evidence type="ECO:0000256" key="7">
    <source>
        <dbReference type="SAM" id="Phobius"/>
    </source>
</evidence>
<evidence type="ECO:0000256" key="1">
    <source>
        <dbReference type="ARBA" id="ARBA00004651"/>
    </source>
</evidence>
<dbReference type="Proteomes" id="UP000617979">
    <property type="component" value="Unassembled WGS sequence"/>
</dbReference>
<dbReference type="Gene3D" id="3.30.240.20">
    <property type="entry name" value="bsu07140 like domains"/>
    <property type="match status" value="1"/>
</dbReference>
<comment type="caution">
    <text evidence="9">The sequence shown here is derived from an EMBL/GenBank/DDBJ whole genome shotgun (WGS) entry which is preliminary data.</text>
</comment>
<keyword evidence="4 7" id="KW-0812">Transmembrane</keyword>
<evidence type="ECO:0000313" key="10">
    <source>
        <dbReference type="Proteomes" id="UP000617979"/>
    </source>
</evidence>
<dbReference type="EMBL" id="BMEX01000002">
    <property type="protein sequence ID" value="GGA36812.1"/>
    <property type="molecule type" value="Genomic_DNA"/>
</dbReference>
<feature type="transmembrane region" description="Helical" evidence="7">
    <location>
        <begin position="29"/>
        <end position="48"/>
    </location>
</feature>
<feature type="transmembrane region" description="Helical" evidence="7">
    <location>
        <begin position="6"/>
        <end position="22"/>
    </location>
</feature>
<feature type="transmembrane region" description="Helical" evidence="7">
    <location>
        <begin position="54"/>
        <end position="75"/>
    </location>
</feature>
<reference evidence="10" key="1">
    <citation type="journal article" date="2019" name="Int. J. Syst. Evol. Microbiol.">
        <title>The Global Catalogue of Microorganisms (GCM) 10K type strain sequencing project: providing services to taxonomists for standard genome sequencing and annotation.</title>
        <authorList>
            <consortium name="The Broad Institute Genomics Platform"/>
            <consortium name="The Broad Institute Genome Sequencing Center for Infectious Disease"/>
            <person name="Wu L."/>
            <person name="Ma J."/>
        </authorList>
    </citation>
    <scope>NUCLEOTIDE SEQUENCE [LARGE SCALE GENOMIC DNA]</scope>
    <source>
        <strain evidence="10">CGMCC 1.12404</strain>
    </source>
</reference>
<evidence type="ECO:0000313" key="9">
    <source>
        <dbReference type="EMBL" id="GGA36812.1"/>
    </source>
</evidence>
<comment type="similarity">
    <text evidence="2">Belongs to the UPF0702 family.</text>
</comment>
<evidence type="ECO:0000256" key="3">
    <source>
        <dbReference type="ARBA" id="ARBA00022475"/>
    </source>
</evidence>
<evidence type="ECO:0000256" key="5">
    <source>
        <dbReference type="ARBA" id="ARBA00022989"/>
    </source>
</evidence>
<gene>
    <name evidence="9" type="ORF">GCM10007416_07200</name>
</gene>
<evidence type="ECO:0000256" key="4">
    <source>
        <dbReference type="ARBA" id="ARBA00022692"/>
    </source>
</evidence>
<dbReference type="InterPro" id="IPR023090">
    <property type="entry name" value="UPF0702_alpha/beta_dom_sf"/>
</dbReference>
<proteinExistence type="inferred from homology"/>
<keyword evidence="3" id="KW-1003">Cell membrane</keyword>
<evidence type="ECO:0000256" key="6">
    <source>
        <dbReference type="ARBA" id="ARBA00023136"/>
    </source>
</evidence>
<dbReference type="Pfam" id="PF04239">
    <property type="entry name" value="DUF421"/>
    <property type="match status" value="1"/>
</dbReference>
<dbReference type="RefSeq" id="WP_229735880.1">
    <property type="nucleotide sequence ID" value="NZ_BMEX01000002.1"/>
</dbReference>
<sequence>MGFIWQAFAILAVGYILIRIAGKKAASEMTGLELITLLAMASMIGHAVSEQMWWKTALVLCIFVFLLVTVQFLSIKFDTMERLFMGKATVVIKNGKIQPENLKKLRMSVDQAGGTDEKYGNPFLRRCKNRNDRGERGVRI</sequence>
<evidence type="ECO:0000259" key="8">
    <source>
        <dbReference type="Pfam" id="PF04239"/>
    </source>
</evidence>
<feature type="domain" description="YetF C-terminal" evidence="8">
    <location>
        <begin position="76"/>
        <end position="111"/>
    </location>
</feature>
<comment type="subcellular location">
    <subcellularLocation>
        <location evidence="1">Cell membrane</location>
        <topology evidence="1">Multi-pass membrane protein</topology>
    </subcellularLocation>
</comment>
<dbReference type="InterPro" id="IPR007353">
    <property type="entry name" value="DUF421"/>
</dbReference>
<dbReference type="PANTHER" id="PTHR34582">
    <property type="entry name" value="UPF0702 TRANSMEMBRANE PROTEIN YCAP"/>
    <property type="match status" value="1"/>
</dbReference>
<organism evidence="9 10">
    <name type="scientific">Kroppenstedtia guangzhouensis</name>
    <dbReference type="NCBI Taxonomy" id="1274356"/>
    <lineage>
        <taxon>Bacteria</taxon>
        <taxon>Bacillati</taxon>
        <taxon>Bacillota</taxon>
        <taxon>Bacilli</taxon>
        <taxon>Bacillales</taxon>
        <taxon>Thermoactinomycetaceae</taxon>
        <taxon>Kroppenstedtia</taxon>
    </lineage>
</organism>
<keyword evidence="6 7" id="KW-0472">Membrane</keyword>
<keyword evidence="10" id="KW-1185">Reference proteome</keyword>
<accession>A0ABQ1G3Q8</accession>
<protein>
    <recommendedName>
        <fullName evidence="8">YetF C-terminal domain-containing protein</fullName>
    </recommendedName>
</protein>
<dbReference type="PANTHER" id="PTHR34582:SF2">
    <property type="entry name" value="UPF0702 TRANSMEMBRANE PROTEIN YDFR"/>
    <property type="match status" value="1"/>
</dbReference>